<evidence type="ECO:0000256" key="8">
    <source>
        <dbReference type="ARBA" id="ARBA00022806"/>
    </source>
</evidence>
<evidence type="ECO:0000313" key="12">
    <source>
        <dbReference type="EMBL" id="OTQ01213.1"/>
    </source>
</evidence>
<dbReference type="InterPro" id="IPR034154">
    <property type="entry name" value="TOPRIM_DnaG/twinkle"/>
</dbReference>
<dbReference type="Gene3D" id="1.10.10.10">
    <property type="entry name" value="Winged helix-like DNA-binding domain superfamily/Winged helix DNA-binding domain"/>
    <property type="match status" value="1"/>
</dbReference>
<dbReference type="GO" id="GO:0004386">
    <property type="term" value="F:helicase activity"/>
    <property type="evidence" value="ECO:0007669"/>
    <property type="project" value="UniProtKB-KW"/>
</dbReference>
<dbReference type="AlphaFoldDB" id="A0A242NKT8"/>
<dbReference type="GO" id="GO:0008270">
    <property type="term" value="F:zinc ion binding"/>
    <property type="evidence" value="ECO:0007669"/>
    <property type="project" value="InterPro"/>
</dbReference>
<dbReference type="InterPro" id="IPR013237">
    <property type="entry name" value="Phage_T7_Gp4_N"/>
</dbReference>
<dbReference type="GO" id="GO:0006269">
    <property type="term" value="P:DNA replication, synthesis of primer"/>
    <property type="evidence" value="ECO:0007669"/>
    <property type="project" value="UniProtKB-KW"/>
</dbReference>
<evidence type="ECO:0000256" key="1">
    <source>
        <dbReference type="ARBA" id="ARBA00022478"/>
    </source>
</evidence>
<keyword evidence="4" id="KW-0548">Nucleotidyltransferase</keyword>
<dbReference type="SMART" id="SM00778">
    <property type="entry name" value="Prim_Zn_Ribbon"/>
    <property type="match status" value="1"/>
</dbReference>
<dbReference type="Pfam" id="PF13362">
    <property type="entry name" value="Toprim_3"/>
    <property type="match status" value="1"/>
</dbReference>
<evidence type="ECO:0000256" key="5">
    <source>
        <dbReference type="ARBA" id="ARBA00022705"/>
    </source>
</evidence>
<dbReference type="PANTHER" id="PTHR35372">
    <property type="entry name" value="ATP BINDING PROTEIN-RELATED"/>
    <property type="match status" value="1"/>
</dbReference>
<reference evidence="12 13" key="1">
    <citation type="submission" date="2017-03" db="EMBL/GenBank/DDBJ databases">
        <title>Comparative genomics of honeybee gut symbionts reveal geographically distinct and subgroup specific antibiotic resistance.</title>
        <authorList>
            <person name="Ludvigsen J."/>
            <person name="Porcellato D."/>
            <person name="Labee-Lund T.M."/>
            <person name="Amdam G.V."/>
            <person name="Rudi K."/>
        </authorList>
    </citation>
    <scope>NUCLEOTIDE SEQUENCE [LARGE SCALE GENOMIC DNA]</scope>
    <source>
        <strain evidence="12 13">A-7-12</strain>
    </source>
</reference>
<dbReference type="GO" id="GO:0000428">
    <property type="term" value="C:DNA-directed RNA polymerase complex"/>
    <property type="evidence" value="ECO:0007669"/>
    <property type="project" value="UniProtKB-KW"/>
</dbReference>
<dbReference type="RefSeq" id="WP_086300596.1">
    <property type="nucleotide sequence ID" value="NZ_NARP01000004.1"/>
</dbReference>
<evidence type="ECO:0000259" key="11">
    <source>
        <dbReference type="PROSITE" id="PS51206"/>
    </source>
</evidence>
<dbReference type="InterPro" id="IPR036388">
    <property type="entry name" value="WH-like_DNA-bd_sf"/>
</dbReference>
<evidence type="ECO:0000313" key="13">
    <source>
        <dbReference type="Proteomes" id="UP000194977"/>
    </source>
</evidence>
<sequence length="800" mass="89799">MRINEITTQAVGKWQSIFNSLGIEVGNGKHCPCPVCGGKDRFRFDNKNGRGTYICNQCGSGDGLNLIKNYYHCDAKEASDKVVECLNLSNQNNQIRENLAFRKIDSEQLHNATSSDFKSDLQSKPIFKKVEYLLSKATLGQSQYLAKKGLTFDLPLLDNGRIFVPMLNLHNEYAGGQFIESDGSKRLMRGSNKKGAFIWVSPNLGRPDEVKKELLKATEIIICEGLATGISIAVFRHRSPVISAIDAGNLIHVAKAIREVNTTANIIIAGDNDIGSHKNTGKEKAIEAATAVNGYYTIPDTDYKCDWDDYRQQFGLQKTSGLFDKNLSKINVQTLTNTNNQNLKKLETQNMNLSQMASNQRAELLNQYYDNNLAINLTTDEIYHYQDNAWQPISDKVLMRTLADLFNQSGEPFNPMRISSAVESLRLSLPIMGTPQKDLICFKNGVYELKTQTFRPHNKQDWLLVSNNIDYYPAKEKESFETHAPNFAKWLKRASGNQDKAKNILAGLYMILANRYDWQLFLEVTGAGGSGKSVFAEIATMLSGKNNTVIGTMESLEKARDRALVVGYSLIILPDQPRYMGSGAGLKAITGGDEVAIDPKHKQPYSCKIPAVVLVINNEAMRFNERNGGISRRRVIFHFGEVIPEKERDLNLVSKIEQELPSIVRLLLNEFANPNDAKERLHKQQQSEEAKAIKRESDHLVDFCSYFDVLDCPNGMSVGNLGIVPFNPRKYVYHAYIEYIRNTGLNNPLSLTQFGTSLSYALNENGKQYMKKRYTAGIKTNLELNSNADKDWLPKAEDPT</sequence>
<dbReference type="SMART" id="SM00885">
    <property type="entry name" value="D5_N"/>
    <property type="match status" value="1"/>
</dbReference>
<proteinExistence type="predicted"/>
<dbReference type="GO" id="GO:0005524">
    <property type="term" value="F:ATP binding"/>
    <property type="evidence" value="ECO:0007669"/>
    <property type="project" value="UniProtKB-KW"/>
</dbReference>
<feature type="domain" description="SF3 helicase" evidence="11">
    <location>
        <begin position="499"/>
        <end position="652"/>
    </location>
</feature>
<dbReference type="InterPro" id="IPR036977">
    <property type="entry name" value="DNA_primase_Znf_CHC2"/>
</dbReference>
<dbReference type="GO" id="GO:0003677">
    <property type="term" value="F:DNA binding"/>
    <property type="evidence" value="ECO:0007669"/>
    <property type="project" value="InterPro"/>
</dbReference>
<dbReference type="SUPFAM" id="SSF52540">
    <property type="entry name" value="P-loop containing nucleoside triphosphate hydrolases"/>
    <property type="match status" value="1"/>
</dbReference>
<keyword evidence="9" id="KW-0067">ATP-binding</keyword>
<dbReference type="PROSITE" id="PS51206">
    <property type="entry name" value="SF3_HELICASE_1"/>
    <property type="match status" value="1"/>
</dbReference>
<dbReference type="SUPFAM" id="SSF57783">
    <property type="entry name" value="Zinc beta-ribbon"/>
    <property type="match status" value="1"/>
</dbReference>
<dbReference type="Pfam" id="PF08706">
    <property type="entry name" value="D5_N"/>
    <property type="match status" value="1"/>
</dbReference>
<evidence type="ECO:0000256" key="6">
    <source>
        <dbReference type="ARBA" id="ARBA00022741"/>
    </source>
</evidence>
<dbReference type="Pfam" id="PF03288">
    <property type="entry name" value="Pox_D5"/>
    <property type="match status" value="1"/>
</dbReference>
<name>A0A242NKT8_9GAMM</name>
<dbReference type="InterPro" id="IPR014015">
    <property type="entry name" value="Helicase_SF3_DNA-vir"/>
</dbReference>
<keyword evidence="1" id="KW-0240">DNA-directed RNA polymerase</keyword>
<evidence type="ECO:0000256" key="4">
    <source>
        <dbReference type="ARBA" id="ARBA00022695"/>
    </source>
</evidence>
<dbReference type="Gene3D" id="3.40.50.300">
    <property type="entry name" value="P-loop containing nucleotide triphosphate hydrolases"/>
    <property type="match status" value="1"/>
</dbReference>
<keyword evidence="3" id="KW-0808">Transferase</keyword>
<dbReference type="Pfam" id="PF08273">
    <property type="entry name" value="Zn_Ribbon_Prim"/>
    <property type="match status" value="1"/>
</dbReference>
<keyword evidence="2" id="KW-0639">Primosome</keyword>
<keyword evidence="10" id="KW-0804">Transcription</keyword>
<keyword evidence="8" id="KW-0347">Helicase</keyword>
<dbReference type="InterPro" id="IPR006171">
    <property type="entry name" value="TOPRIM_dom"/>
</dbReference>
<dbReference type="InterPro" id="IPR051620">
    <property type="entry name" value="ORF904-like_C"/>
</dbReference>
<dbReference type="GO" id="GO:0016779">
    <property type="term" value="F:nucleotidyltransferase activity"/>
    <property type="evidence" value="ECO:0007669"/>
    <property type="project" value="UniProtKB-KW"/>
</dbReference>
<keyword evidence="7" id="KW-0378">Hydrolase</keyword>
<dbReference type="InterPro" id="IPR004968">
    <property type="entry name" value="DNA_primase/NTPase_C"/>
</dbReference>
<evidence type="ECO:0000256" key="2">
    <source>
        <dbReference type="ARBA" id="ARBA00022515"/>
    </source>
</evidence>
<organism evidence="12 13">
    <name type="scientific">Gilliamella apicola</name>
    <dbReference type="NCBI Taxonomy" id="1196095"/>
    <lineage>
        <taxon>Bacteria</taxon>
        <taxon>Pseudomonadati</taxon>
        <taxon>Pseudomonadota</taxon>
        <taxon>Gammaproteobacteria</taxon>
        <taxon>Orbales</taxon>
        <taxon>Orbaceae</taxon>
        <taxon>Gilliamella</taxon>
    </lineage>
</organism>
<dbReference type="CDD" id="cd01029">
    <property type="entry name" value="TOPRIM_primases"/>
    <property type="match status" value="1"/>
</dbReference>
<accession>A0A242NKT8</accession>
<dbReference type="GO" id="GO:0016787">
    <property type="term" value="F:hydrolase activity"/>
    <property type="evidence" value="ECO:0007669"/>
    <property type="project" value="UniProtKB-KW"/>
</dbReference>
<keyword evidence="6" id="KW-0547">Nucleotide-binding</keyword>
<dbReference type="Gene3D" id="3.90.580.10">
    <property type="entry name" value="Zinc finger, CHC2-type domain"/>
    <property type="match status" value="1"/>
</dbReference>
<dbReference type="Proteomes" id="UP000194977">
    <property type="component" value="Unassembled WGS sequence"/>
</dbReference>
<dbReference type="PANTHER" id="PTHR35372:SF2">
    <property type="entry name" value="SF3 HELICASE DOMAIN-CONTAINING PROTEIN"/>
    <property type="match status" value="1"/>
</dbReference>
<dbReference type="InterPro" id="IPR036390">
    <property type="entry name" value="WH_DNA-bd_sf"/>
</dbReference>
<dbReference type="InterPro" id="IPR045455">
    <property type="entry name" value="NrS-1_pol-like_helicase"/>
</dbReference>
<protein>
    <recommendedName>
        <fullName evidence="11">SF3 helicase domain-containing protein</fullName>
    </recommendedName>
</protein>
<dbReference type="EMBL" id="NARP01000004">
    <property type="protein sequence ID" value="OTQ01213.1"/>
    <property type="molecule type" value="Genomic_DNA"/>
</dbReference>
<dbReference type="SUPFAM" id="SSF46785">
    <property type="entry name" value="Winged helix' DNA-binding domain"/>
    <property type="match status" value="1"/>
</dbReference>
<evidence type="ECO:0000256" key="9">
    <source>
        <dbReference type="ARBA" id="ARBA00022840"/>
    </source>
</evidence>
<dbReference type="InterPro" id="IPR027417">
    <property type="entry name" value="P-loop_NTPase"/>
</dbReference>
<keyword evidence="5" id="KW-0235">DNA replication</keyword>
<dbReference type="InterPro" id="IPR014818">
    <property type="entry name" value="Phage/plasmid_primase_P4_C"/>
</dbReference>
<comment type="caution">
    <text evidence="12">The sequence shown here is derived from an EMBL/GenBank/DDBJ whole genome shotgun (WGS) entry which is preliminary data.</text>
</comment>
<dbReference type="Pfam" id="PF19263">
    <property type="entry name" value="DUF5906"/>
    <property type="match status" value="1"/>
</dbReference>
<gene>
    <name evidence="12" type="ORF">B6D08_02125</name>
</gene>
<evidence type="ECO:0000256" key="7">
    <source>
        <dbReference type="ARBA" id="ARBA00022801"/>
    </source>
</evidence>
<dbReference type="GO" id="GO:1990077">
    <property type="term" value="C:primosome complex"/>
    <property type="evidence" value="ECO:0007669"/>
    <property type="project" value="UniProtKB-KW"/>
</dbReference>
<evidence type="ECO:0000256" key="3">
    <source>
        <dbReference type="ARBA" id="ARBA00022679"/>
    </source>
</evidence>
<evidence type="ECO:0000256" key="10">
    <source>
        <dbReference type="ARBA" id="ARBA00023163"/>
    </source>
</evidence>